<dbReference type="EMBL" id="AY458636">
    <property type="protein sequence ID" value="AAR37651.1"/>
    <property type="molecule type" value="Genomic_DNA"/>
</dbReference>
<keyword evidence="1" id="KW-0812">Transmembrane</keyword>
<evidence type="ECO:0000313" key="2">
    <source>
        <dbReference type="EMBL" id="AAR37651.1"/>
    </source>
</evidence>
<reference evidence="2" key="1">
    <citation type="submission" date="2003-11" db="EMBL/GenBank/DDBJ databases">
        <authorList>
            <person name="Heidelberg J.F."/>
            <person name="Eisen J.A."/>
            <person name="Nelson W.C."/>
            <person name="DeLong E.F."/>
        </authorList>
    </citation>
    <scope>NUCLEOTIDE SEQUENCE</scope>
</reference>
<protein>
    <submittedName>
        <fullName evidence="2">Uncharacterized protein</fullName>
    </submittedName>
</protein>
<gene>
    <name evidence="2" type="ORF">MBMO_EBAC750-10B11.18</name>
</gene>
<feature type="transmembrane region" description="Helical" evidence="1">
    <location>
        <begin position="20"/>
        <end position="36"/>
    </location>
</feature>
<organism evidence="2">
    <name type="scientific">uncultured marine bacterium 439</name>
    <dbReference type="NCBI Taxonomy" id="257389"/>
    <lineage>
        <taxon>Bacteria</taxon>
        <taxon>environmental samples</taxon>
    </lineage>
</organism>
<keyword evidence="1" id="KW-1133">Transmembrane helix</keyword>
<dbReference type="AlphaFoldDB" id="Q6SHH0"/>
<reference evidence="2" key="2">
    <citation type="submission" date="2003-12" db="EMBL/GenBank/DDBJ databases">
        <title>Monterey Bay Coastal Ocean Microbial Observatory environmental clone sequencing.</title>
        <authorList>
            <person name="DeLong E.F."/>
        </authorList>
    </citation>
    <scope>NUCLEOTIDE SEQUENCE</scope>
</reference>
<sequence length="38" mass="4505">MNEDNNVTEKQLKGIRDNIGMIWLTLVVYIVYIEFFKG</sequence>
<evidence type="ECO:0000256" key="1">
    <source>
        <dbReference type="SAM" id="Phobius"/>
    </source>
</evidence>
<proteinExistence type="predicted"/>
<keyword evidence="1" id="KW-0472">Membrane</keyword>
<name>Q6SHH0_9BACT</name>
<accession>Q6SHH0</accession>